<dbReference type="Proteomes" id="UP000714420">
    <property type="component" value="Unassembled WGS sequence"/>
</dbReference>
<reference evidence="1 2" key="1">
    <citation type="submission" date="2020-05" db="EMBL/GenBank/DDBJ databases">
        <title>Distinct polysaccharide utilization as determinants for interspecies competition between intestinal Prevotella spp.</title>
        <authorList>
            <person name="Galvez E.J.C."/>
            <person name="Iljazovic A."/>
            <person name="Strowig T."/>
        </authorList>
    </citation>
    <scope>NUCLEOTIDE SEQUENCE [LARGE SCALE GENOMIC DNA]</scope>
    <source>
        <strain evidence="1 2">PMUR</strain>
    </source>
</reference>
<evidence type="ECO:0000313" key="2">
    <source>
        <dbReference type="Proteomes" id="UP000714420"/>
    </source>
</evidence>
<evidence type="ECO:0000313" key="1">
    <source>
        <dbReference type="EMBL" id="NPD92337.1"/>
    </source>
</evidence>
<keyword evidence="2" id="KW-1185">Reference proteome</keyword>
<name>A0ABX2AQ20_9BACT</name>
<gene>
    <name evidence="1" type="ORF">HPS56_08265</name>
</gene>
<accession>A0ABX2AQ20</accession>
<organism evidence="1 2">
    <name type="scientific">Xylanibacter muris</name>
    <dbReference type="NCBI Taxonomy" id="2736290"/>
    <lineage>
        <taxon>Bacteria</taxon>
        <taxon>Pseudomonadati</taxon>
        <taxon>Bacteroidota</taxon>
        <taxon>Bacteroidia</taxon>
        <taxon>Bacteroidales</taxon>
        <taxon>Prevotellaceae</taxon>
        <taxon>Xylanibacter</taxon>
    </lineage>
</organism>
<dbReference type="EMBL" id="JABKKF010000007">
    <property type="protein sequence ID" value="NPD92337.1"/>
    <property type="molecule type" value="Genomic_DNA"/>
</dbReference>
<comment type="caution">
    <text evidence="1">The sequence shown here is derived from an EMBL/GenBank/DDBJ whole genome shotgun (WGS) entry which is preliminary data.</text>
</comment>
<proteinExistence type="predicted"/>
<protein>
    <submittedName>
        <fullName evidence="1">Type II toxin-antitoxin system RelE/ParE family toxin</fullName>
    </submittedName>
</protein>
<sequence length="93" mass="11277">MQDKVVKTIQYVETLQIVQEKYLKHIEDTRGLYEIRVKFVSDIIRVFCFFDGEKMVILLSGFQKKTQKTPKNKIDRAVRLMQEYFNEKEKERK</sequence>
<dbReference type="InterPro" id="IPR009241">
    <property type="entry name" value="HigB-like"/>
</dbReference>
<dbReference type="Pfam" id="PF05973">
    <property type="entry name" value="Gp49"/>
    <property type="match status" value="1"/>
</dbReference>